<dbReference type="WBParaSite" id="PEQ_0001452601-mRNA-1">
    <property type="protein sequence ID" value="PEQ_0001452601-mRNA-1"/>
    <property type="gene ID" value="PEQ_0001452601"/>
</dbReference>
<dbReference type="AlphaFoldDB" id="A0A914SKI0"/>
<evidence type="ECO:0000313" key="2">
    <source>
        <dbReference type="WBParaSite" id="PEQ_0001452601-mRNA-1"/>
    </source>
</evidence>
<evidence type="ECO:0000313" key="1">
    <source>
        <dbReference type="Proteomes" id="UP000887564"/>
    </source>
</evidence>
<name>A0A914SKI0_PAREQ</name>
<organism evidence="1 2">
    <name type="scientific">Parascaris equorum</name>
    <name type="common">Equine roundworm</name>
    <dbReference type="NCBI Taxonomy" id="6256"/>
    <lineage>
        <taxon>Eukaryota</taxon>
        <taxon>Metazoa</taxon>
        <taxon>Ecdysozoa</taxon>
        <taxon>Nematoda</taxon>
        <taxon>Chromadorea</taxon>
        <taxon>Rhabditida</taxon>
        <taxon>Spirurina</taxon>
        <taxon>Ascaridomorpha</taxon>
        <taxon>Ascaridoidea</taxon>
        <taxon>Ascarididae</taxon>
        <taxon>Parascaris</taxon>
    </lineage>
</organism>
<proteinExistence type="predicted"/>
<keyword evidence="1" id="KW-1185">Reference proteome</keyword>
<accession>A0A914SKI0</accession>
<dbReference type="Proteomes" id="UP000887564">
    <property type="component" value="Unplaced"/>
</dbReference>
<sequence length="91" mass="9974">MSKTAGSWGQLTLPLVTETGPTCGISLAEASIRSHFFSGAGQHQVLLVKYSQVFGTRHYLSTVHARQIWLNLVRFSDSVDLPDVFGRGPKD</sequence>
<protein>
    <submittedName>
        <fullName evidence="2">Uncharacterized protein</fullName>
    </submittedName>
</protein>
<reference evidence="2" key="1">
    <citation type="submission" date="2022-11" db="UniProtKB">
        <authorList>
            <consortium name="WormBaseParasite"/>
        </authorList>
    </citation>
    <scope>IDENTIFICATION</scope>
</reference>